<organism evidence="2 3">
    <name type="scientific">Ramlibacter terrae</name>
    <dbReference type="NCBI Taxonomy" id="2732511"/>
    <lineage>
        <taxon>Bacteria</taxon>
        <taxon>Pseudomonadati</taxon>
        <taxon>Pseudomonadota</taxon>
        <taxon>Betaproteobacteria</taxon>
        <taxon>Burkholderiales</taxon>
        <taxon>Comamonadaceae</taxon>
        <taxon>Ramlibacter</taxon>
    </lineage>
</organism>
<feature type="chain" id="PRO_5046326691" description="Porin" evidence="1">
    <location>
        <begin position="25"/>
        <end position="110"/>
    </location>
</feature>
<reference evidence="2 3" key="1">
    <citation type="submission" date="2020-05" db="EMBL/GenBank/DDBJ databases">
        <title>Ramlibacter rhizophilus sp. nov., isolated from rhizosphere soil of national flower Mugunghwa from South Korea.</title>
        <authorList>
            <person name="Zheng-Fei Y."/>
            <person name="Huan T."/>
        </authorList>
    </citation>
    <scope>NUCLEOTIDE SEQUENCE [LARGE SCALE GENOMIC DNA]</scope>
    <source>
        <strain evidence="2 3">H242</strain>
    </source>
</reference>
<proteinExistence type="predicted"/>
<evidence type="ECO:0000313" key="2">
    <source>
        <dbReference type="EMBL" id="QJW84876.1"/>
    </source>
</evidence>
<dbReference type="Proteomes" id="UP000500826">
    <property type="component" value="Chromosome"/>
</dbReference>
<protein>
    <recommendedName>
        <fullName evidence="4">Porin</fullName>
    </recommendedName>
</protein>
<sequence length="110" mass="11607">MKKVMRPLIAALMGAGLLAGAAHARGMPEVKFSGFGTLGIATTDEDNADFSSTVFQPNGVGGTRRWSYGPDSKLGGQVDAVFNDRWSAVIRWSRSTATTTTGRRNSSGPT</sequence>
<dbReference type="EMBL" id="CP053418">
    <property type="protein sequence ID" value="QJW84876.1"/>
    <property type="molecule type" value="Genomic_DNA"/>
</dbReference>
<evidence type="ECO:0000313" key="3">
    <source>
        <dbReference type="Proteomes" id="UP000500826"/>
    </source>
</evidence>
<name>A0ABX6P6Z7_9BURK</name>
<feature type="signal peptide" evidence="1">
    <location>
        <begin position="1"/>
        <end position="24"/>
    </location>
</feature>
<reference evidence="2 3" key="2">
    <citation type="submission" date="2020-05" db="EMBL/GenBank/DDBJ databases">
        <authorList>
            <person name="Khan S.A."/>
            <person name="Jeon C.O."/>
            <person name="Chun B.H."/>
        </authorList>
    </citation>
    <scope>NUCLEOTIDE SEQUENCE [LARGE SCALE GENOMIC DNA]</scope>
    <source>
        <strain evidence="2 3">H242</strain>
    </source>
</reference>
<evidence type="ECO:0000256" key="1">
    <source>
        <dbReference type="SAM" id="SignalP"/>
    </source>
</evidence>
<keyword evidence="3" id="KW-1185">Reference proteome</keyword>
<gene>
    <name evidence="2" type="ORF">HK414_18630</name>
</gene>
<evidence type="ECO:0008006" key="4">
    <source>
        <dbReference type="Google" id="ProtNLM"/>
    </source>
</evidence>
<keyword evidence="1" id="KW-0732">Signal</keyword>
<accession>A0ABX6P6Z7</accession>